<protein>
    <recommendedName>
        <fullName evidence="5">Pali-domain-containing protein</fullName>
    </recommendedName>
</protein>
<keyword evidence="1" id="KW-0812">Transmembrane</keyword>
<keyword evidence="4" id="KW-1185">Reference proteome</keyword>
<feature type="signal peptide" evidence="2">
    <location>
        <begin position="1"/>
        <end position="23"/>
    </location>
</feature>
<dbReference type="Proteomes" id="UP000076798">
    <property type="component" value="Unassembled WGS sequence"/>
</dbReference>
<name>A0A166ENZ3_9AGAM</name>
<dbReference type="EMBL" id="KV428041">
    <property type="protein sequence ID" value="KZT39791.1"/>
    <property type="molecule type" value="Genomic_DNA"/>
</dbReference>
<dbReference type="STRING" id="1314776.A0A166ENZ3"/>
<evidence type="ECO:0008006" key="5">
    <source>
        <dbReference type="Google" id="ProtNLM"/>
    </source>
</evidence>
<keyword evidence="1" id="KW-0472">Membrane</keyword>
<feature type="chain" id="PRO_5007872875" description="Pali-domain-containing protein" evidence="2">
    <location>
        <begin position="24"/>
        <end position="203"/>
    </location>
</feature>
<evidence type="ECO:0000313" key="3">
    <source>
        <dbReference type="EMBL" id="KZT39791.1"/>
    </source>
</evidence>
<proteinExistence type="predicted"/>
<keyword evidence="1" id="KW-1133">Transmembrane helix</keyword>
<organism evidence="3 4">
    <name type="scientific">Sistotremastrum suecicum HHB10207 ss-3</name>
    <dbReference type="NCBI Taxonomy" id="1314776"/>
    <lineage>
        <taxon>Eukaryota</taxon>
        <taxon>Fungi</taxon>
        <taxon>Dikarya</taxon>
        <taxon>Basidiomycota</taxon>
        <taxon>Agaricomycotina</taxon>
        <taxon>Agaricomycetes</taxon>
        <taxon>Sistotremastrales</taxon>
        <taxon>Sistotremastraceae</taxon>
        <taxon>Sistotremastrum</taxon>
    </lineage>
</organism>
<evidence type="ECO:0000256" key="2">
    <source>
        <dbReference type="SAM" id="SignalP"/>
    </source>
</evidence>
<evidence type="ECO:0000313" key="4">
    <source>
        <dbReference type="Proteomes" id="UP000076798"/>
    </source>
</evidence>
<reference evidence="3 4" key="1">
    <citation type="journal article" date="2016" name="Mol. Biol. Evol.">
        <title>Comparative Genomics of Early-Diverging Mushroom-Forming Fungi Provides Insights into the Origins of Lignocellulose Decay Capabilities.</title>
        <authorList>
            <person name="Nagy L.G."/>
            <person name="Riley R."/>
            <person name="Tritt A."/>
            <person name="Adam C."/>
            <person name="Daum C."/>
            <person name="Floudas D."/>
            <person name="Sun H."/>
            <person name="Yadav J.S."/>
            <person name="Pangilinan J."/>
            <person name="Larsson K.H."/>
            <person name="Matsuura K."/>
            <person name="Barry K."/>
            <person name="Labutti K."/>
            <person name="Kuo R."/>
            <person name="Ohm R.A."/>
            <person name="Bhattacharya S.S."/>
            <person name="Shirouzu T."/>
            <person name="Yoshinaga Y."/>
            <person name="Martin F.M."/>
            <person name="Grigoriev I.V."/>
            <person name="Hibbett D.S."/>
        </authorList>
    </citation>
    <scope>NUCLEOTIDE SEQUENCE [LARGE SCALE GENOMIC DNA]</scope>
    <source>
        <strain evidence="3 4">HHB10207 ss-3</strain>
    </source>
</reference>
<evidence type="ECO:0000256" key="1">
    <source>
        <dbReference type="SAM" id="Phobius"/>
    </source>
</evidence>
<dbReference type="OrthoDB" id="2354757at2759"/>
<feature type="transmembrane region" description="Helical" evidence="1">
    <location>
        <begin position="135"/>
        <end position="157"/>
    </location>
</feature>
<sequence length="203" mass="21912">MPQLIRLAMLLPAFVFLLLAAVGYPPIDRFPLTKTVFPNASSLPSVDGVGPVTELGVGMWGQCTIDTAGHRSCRGESQVVYNIDLISSSNETVSVCVNQRGEVEARPIALLSLLVGIIASLASDDREINRCSLGMSVAGSFAVFMTFLFDVMFFSSIGNEMHALHDFSKTSLGGAFWLNFAAMLLLLMDGIYSIRLAIAQSNR</sequence>
<accession>A0A166ENZ3</accession>
<gene>
    <name evidence="3" type="ORF">SISSUDRAFT_579954</name>
</gene>
<dbReference type="AlphaFoldDB" id="A0A166ENZ3"/>
<keyword evidence="2" id="KW-0732">Signal</keyword>
<feature type="transmembrane region" description="Helical" evidence="1">
    <location>
        <begin position="177"/>
        <end position="198"/>
    </location>
</feature>